<accession>A0A023G9F6</accession>
<dbReference type="InterPro" id="IPR002970">
    <property type="entry name" value="Tick_his-bd"/>
</dbReference>
<reference evidence="2" key="1">
    <citation type="submission" date="2014-03" db="EMBL/GenBank/DDBJ databases">
        <title>The sialotranscriptome of Amblyomma triste, Amblyomma parvum and Amblyomma cajennense ticks, uncovered by 454-based RNA-seq.</title>
        <authorList>
            <person name="Garcia G.R."/>
            <person name="Gardinassi L.G."/>
            <person name="Ribeiro J.M."/>
            <person name="Anatriello E."/>
            <person name="Ferreira B.R."/>
            <person name="Moreira H.N."/>
            <person name="Mafra C."/>
            <person name="Olegario M.M."/>
            <person name="Szabo P.J."/>
            <person name="Miranda-Santos I.K."/>
            <person name="Maruyama S.R."/>
        </authorList>
    </citation>
    <scope>NUCLEOTIDE SEQUENCE</scope>
    <source>
        <strain evidence="2">Mato Grasso do Sul</strain>
        <tissue evidence="2">Salivary glands</tissue>
    </source>
</reference>
<dbReference type="InterPro" id="IPR012674">
    <property type="entry name" value="Calycin"/>
</dbReference>
<feature type="chain" id="PRO_5001518413" evidence="1">
    <location>
        <begin position="19"/>
        <end position="200"/>
    </location>
</feature>
<protein>
    <submittedName>
        <fullName evidence="2">Putative secreted protein</fullName>
    </submittedName>
</protein>
<dbReference type="GO" id="GO:0043176">
    <property type="term" value="F:amine binding"/>
    <property type="evidence" value="ECO:0007669"/>
    <property type="project" value="InterPro"/>
</dbReference>
<dbReference type="EMBL" id="GBBM01004497">
    <property type="protein sequence ID" value="JAC30921.1"/>
    <property type="molecule type" value="mRNA"/>
</dbReference>
<keyword evidence="1" id="KW-0732">Signal</keyword>
<dbReference type="GO" id="GO:0030682">
    <property type="term" value="P:symbiont-mediated perturbation of host defenses"/>
    <property type="evidence" value="ECO:0007669"/>
    <property type="project" value="InterPro"/>
</dbReference>
<sequence length="200" mass="22748">MSVIAAFYALVFVVISTAMRYEDNPLYVEHHRASYLTDVDELIFVTKQTKRFYGAPRTLCQAMMKLRYIGDNKFEYIVYYAPPFARTHVKAFVTTLQTGVTAGDAGQRFHHNVISYQTSQHGSPDSYKVMYANPQTGCFILAYSGLHGSRGCRLLQTSSTVNQGIPPECDQIYSQNCQVDHLKIYYPICGMRLPHIVHRS</sequence>
<evidence type="ECO:0000313" key="2">
    <source>
        <dbReference type="EMBL" id="JAC30921.1"/>
    </source>
</evidence>
<proteinExistence type="evidence at transcript level"/>
<organism evidence="2">
    <name type="scientific">Amblyomma triste</name>
    <name type="common">Neotropical tick</name>
    <dbReference type="NCBI Taxonomy" id="251400"/>
    <lineage>
        <taxon>Eukaryota</taxon>
        <taxon>Metazoa</taxon>
        <taxon>Ecdysozoa</taxon>
        <taxon>Arthropoda</taxon>
        <taxon>Chelicerata</taxon>
        <taxon>Arachnida</taxon>
        <taxon>Acari</taxon>
        <taxon>Parasitiformes</taxon>
        <taxon>Ixodida</taxon>
        <taxon>Ixodoidea</taxon>
        <taxon>Ixodidae</taxon>
        <taxon>Amblyomminae</taxon>
        <taxon>Amblyomma</taxon>
    </lineage>
</organism>
<dbReference type="SUPFAM" id="SSF50814">
    <property type="entry name" value="Lipocalins"/>
    <property type="match status" value="1"/>
</dbReference>
<dbReference type="Pfam" id="PF02098">
    <property type="entry name" value="His_binding"/>
    <property type="match status" value="1"/>
</dbReference>
<feature type="signal peptide" evidence="1">
    <location>
        <begin position="1"/>
        <end position="18"/>
    </location>
</feature>
<name>A0A023G9F6_AMBTT</name>
<dbReference type="Gene3D" id="2.40.128.20">
    <property type="match status" value="1"/>
</dbReference>
<dbReference type="AlphaFoldDB" id="A0A023G9F6"/>
<evidence type="ECO:0000256" key="1">
    <source>
        <dbReference type="SAM" id="SignalP"/>
    </source>
</evidence>